<dbReference type="EMBL" id="AAGADD010000036">
    <property type="protein sequence ID" value="EBL7644930.1"/>
    <property type="molecule type" value="Genomic_DNA"/>
</dbReference>
<reference evidence="2" key="1">
    <citation type="submission" date="2018-07" db="EMBL/GenBank/DDBJ databases">
        <authorList>
            <consortium name="PulseNet: The National Subtyping Network for Foodborne Disease Surveillance"/>
            <person name="Tarr C.L."/>
            <person name="Trees E."/>
            <person name="Katz L.S."/>
            <person name="Carleton-Romer H.A."/>
            <person name="Stroika S."/>
            <person name="Kucerova Z."/>
            <person name="Roache K.F."/>
            <person name="Sabol A.L."/>
            <person name="Besser J."/>
            <person name="Gerner-Smidt P."/>
        </authorList>
    </citation>
    <scope>NUCLEOTIDE SEQUENCE</scope>
    <source>
        <strain evidence="2">PNUSAS009496</strain>
    </source>
</reference>
<dbReference type="InterPro" id="IPR015406">
    <property type="entry name" value="GpJ_CSF"/>
</dbReference>
<comment type="caution">
    <text evidence="2">The sequence shown here is derived from an EMBL/GenBank/DDBJ whole genome shotgun (WGS) entry which is preliminary data.</text>
</comment>
<dbReference type="InterPro" id="IPR053171">
    <property type="entry name" value="Viral_Tip_Attach_Protein"/>
</dbReference>
<dbReference type="PANTHER" id="PTHR36251:SF2">
    <property type="entry name" value="GIFSY-2 PROPHAGE HOST SPECIFICITY PROTEIN J, PHAGE LAMBDA"/>
    <property type="match status" value="1"/>
</dbReference>
<protein>
    <submittedName>
        <fullName evidence="2">DUF1983 domain-containing protein</fullName>
    </submittedName>
</protein>
<name>A0A5T4MV82_SALER</name>
<evidence type="ECO:0000259" key="1">
    <source>
        <dbReference type="Pfam" id="PF09327"/>
    </source>
</evidence>
<accession>A0A5T4MV82</accession>
<gene>
    <name evidence="2" type="ORF">B5C82_25565</name>
</gene>
<sequence>NSDGTAKASYTLNMGIVRNGVKYNTGFGMSIEPSGNSYKSTVVFAADQFGIYSGNNPGNWQAAFFVYNGQVFIRSALIQEASIDFAKITDSLQSANFIPGGGGRGWNLPKSGSPEFHGKLYADSGEFAFNGVNNVTRIDGNGITVNLSGGGRVVVGRWT</sequence>
<dbReference type="AlphaFoldDB" id="A0A5T4MV82"/>
<proteinExistence type="predicted"/>
<organism evidence="2">
    <name type="scientific">Salmonella enterica</name>
    <name type="common">Salmonella choleraesuis</name>
    <dbReference type="NCBI Taxonomy" id="28901"/>
    <lineage>
        <taxon>Bacteria</taxon>
        <taxon>Pseudomonadati</taxon>
        <taxon>Pseudomonadota</taxon>
        <taxon>Gammaproteobacteria</taxon>
        <taxon>Enterobacterales</taxon>
        <taxon>Enterobacteriaceae</taxon>
        <taxon>Salmonella</taxon>
    </lineage>
</organism>
<feature type="non-terminal residue" evidence="2">
    <location>
        <position position="1"/>
    </location>
</feature>
<feature type="domain" description="Tip attachment protein J central straight fiber" evidence="1">
    <location>
        <begin position="2"/>
        <end position="120"/>
    </location>
</feature>
<dbReference type="Pfam" id="PF09327">
    <property type="entry name" value="Phage_Tail_Tip"/>
    <property type="match status" value="1"/>
</dbReference>
<evidence type="ECO:0000313" key="2">
    <source>
        <dbReference type="EMBL" id="EBL7644930.1"/>
    </source>
</evidence>
<dbReference type="PANTHER" id="PTHR36251">
    <property type="entry name" value="FELS-1 PROPHAGE HOST SPECIFICITY PROTEIN-RELATED"/>
    <property type="match status" value="1"/>
</dbReference>